<keyword evidence="13" id="KW-1185">Reference proteome</keyword>
<evidence type="ECO:0000256" key="2">
    <source>
        <dbReference type="ARBA" id="ARBA00022692"/>
    </source>
</evidence>
<organism evidence="12 13">
    <name type="scientific">Rhizophlyctis rosea</name>
    <dbReference type="NCBI Taxonomy" id="64517"/>
    <lineage>
        <taxon>Eukaryota</taxon>
        <taxon>Fungi</taxon>
        <taxon>Fungi incertae sedis</taxon>
        <taxon>Chytridiomycota</taxon>
        <taxon>Chytridiomycota incertae sedis</taxon>
        <taxon>Chytridiomycetes</taxon>
        <taxon>Rhizophlyctidales</taxon>
        <taxon>Rhizophlyctidaceae</taxon>
        <taxon>Rhizophlyctis</taxon>
    </lineage>
</organism>
<evidence type="ECO:0000256" key="3">
    <source>
        <dbReference type="ARBA" id="ARBA00022989"/>
    </source>
</evidence>
<evidence type="ECO:0000313" key="13">
    <source>
        <dbReference type="Proteomes" id="UP001212841"/>
    </source>
</evidence>
<dbReference type="PANTHER" id="PTHR10519:SF20">
    <property type="entry name" value="G-PROTEIN COUPLED RECEPTOR 156-RELATED"/>
    <property type="match status" value="1"/>
</dbReference>
<feature type="region of interest" description="Disordered" evidence="9">
    <location>
        <begin position="220"/>
        <end position="244"/>
    </location>
</feature>
<reference evidence="12" key="1">
    <citation type="submission" date="2020-05" db="EMBL/GenBank/DDBJ databases">
        <title>Phylogenomic resolution of chytrid fungi.</title>
        <authorList>
            <person name="Stajich J.E."/>
            <person name="Amses K."/>
            <person name="Simmons R."/>
            <person name="Seto K."/>
            <person name="Myers J."/>
            <person name="Bonds A."/>
            <person name="Quandt C.A."/>
            <person name="Barry K."/>
            <person name="Liu P."/>
            <person name="Grigoriev I."/>
            <person name="Longcore J.E."/>
            <person name="James T.Y."/>
        </authorList>
    </citation>
    <scope>NUCLEOTIDE SEQUENCE</scope>
    <source>
        <strain evidence="12">JEL0318</strain>
    </source>
</reference>
<feature type="transmembrane region" description="Helical" evidence="10">
    <location>
        <begin position="125"/>
        <end position="149"/>
    </location>
</feature>
<dbReference type="Pfam" id="PF00003">
    <property type="entry name" value="7tm_3"/>
    <property type="match status" value="1"/>
</dbReference>
<evidence type="ECO:0000313" key="12">
    <source>
        <dbReference type="EMBL" id="KAJ3056104.1"/>
    </source>
</evidence>
<dbReference type="PRINTS" id="PR00248">
    <property type="entry name" value="GPCRMGR"/>
</dbReference>
<evidence type="ECO:0000256" key="9">
    <source>
        <dbReference type="SAM" id="MobiDB-lite"/>
    </source>
</evidence>
<comment type="subcellular location">
    <subcellularLocation>
        <location evidence="1">Membrane</location>
        <topology evidence="1">Multi-pass membrane protein</topology>
    </subcellularLocation>
</comment>
<dbReference type="Proteomes" id="UP001212841">
    <property type="component" value="Unassembled WGS sequence"/>
</dbReference>
<dbReference type="GO" id="GO:0038039">
    <property type="term" value="C:G protein-coupled receptor heterodimeric complex"/>
    <property type="evidence" value="ECO:0007669"/>
    <property type="project" value="TreeGrafter"/>
</dbReference>
<feature type="domain" description="G-protein coupled receptors family 3 profile" evidence="11">
    <location>
        <begin position="1"/>
        <end position="181"/>
    </location>
</feature>
<dbReference type="AlphaFoldDB" id="A0AAD5SJ10"/>
<accession>A0AAD5SJ10</accession>
<dbReference type="GO" id="GO:0004965">
    <property type="term" value="F:G protein-coupled GABA receptor activity"/>
    <property type="evidence" value="ECO:0007669"/>
    <property type="project" value="InterPro"/>
</dbReference>
<keyword evidence="7" id="KW-0325">Glycoprotein</keyword>
<keyword evidence="2 10" id="KW-0812">Transmembrane</keyword>
<keyword evidence="3 10" id="KW-1133">Transmembrane helix</keyword>
<evidence type="ECO:0000256" key="4">
    <source>
        <dbReference type="ARBA" id="ARBA00023040"/>
    </source>
</evidence>
<feature type="transmembrane region" description="Helical" evidence="10">
    <location>
        <begin position="95"/>
        <end position="113"/>
    </location>
</feature>
<evidence type="ECO:0000256" key="7">
    <source>
        <dbReference type="ARBA" id="ARBA00023180"/>
    </source>
</evidence>
<protein>
    <recommendedName>
        <fullName evidence="11">G-protein coupled receptors family 3 profile domain-containing protein</fullName>
    </recommendedName>
</protein>
<evidence type="ECO:0000256" key="5">
    <source>
        <dbReference type="ARBA" id="ARBA00023136"/>
    </source>
</evidence>
<dbReference type="InterPro" id="IPR017978">
    <property type="entry name" value="GPCR_3_C"/>
</dbReference>
<evidence type="ECO:0000256" key="6">
    <source>
        <dbReference type="ARBA" id="ARBA00023170"/>
    </source>
</evidence>
<keyword evidence="4" id="KW-0297">G-protein coupled receptor</keyword>
<dbReference type="EMBL" id="JADGJD010000046">
    <property type="protein sequence ID" value="KAJ3056104.1"/>
    <property type="molecule type" value="Genomic_DNA"/>
</dbReference>
<dbReference type="PROSITE" id="PS50259">
    <property type="entry name" value="G_PROTEIN_RECEP_F3_4"/>
    <property type="match status" value="1"/>
</dbReference>
<keyword evidence="6" id="KW-0675">Receptor</keyword>
<sequence length="244" mass="26428">WLFAIGYALVLGSLLVKTYRIDRIFNSTKKMYMKISDVELLFYLGIIVLVEVILLLMRQFWIVDDSRHTKLVVDISSGLTVSQNACAKPSEIPDILLYVWNAIVILVAAVFAYQTRNVKAEYNENIFTVAAIAIISVISLVIVPVLQIINSSQATYMLVSIGTILGTMLPICVFAVPKLLLSFGIIEAPAGSAATSGAPVSTIKTGFSFQPAQTGTISRSVTVNSNSASREESSAKGSKVESEV</sequence>
<name>A0AAD5SJ10_9FUNG</name>
<comment type="caution">
    <text evidence="12">The sequence shown here is derived from an EMBL/GenBank/DDBJ whole genome shotgun (WGS) entry which is preliminary data.</text>
</comment>
<dbReference type="InterPro" id="IPR000337">
    <property type="entry name" value="GPCR_3"/>
</dbReference>
<proteinExistence type="predicted"/>
<evidence type="ECO:0000256" key="10">
    <source>
        <dbReference type="SAM" id="Phobius"/>
    </source>
</evidence>
<feature type="compositionally biased region" description="Basic and acidic residues" evidence="9">
    <location>
        <begin position="229"/>
        <end position="244"/>
    </location>
</feature>
<keyword evidence="5 10" id="KW-0472">Membrane</keyword>
<evidence type="ECO:0000256" key="8">
    <source>
        <dbReference type="ARBA" id="ARBA00023224"/>
    </source>
</evidence>
<gene>
    <name evidence="12" type="ORF">HK097_008140</name>
</gene>
<keyword evidence="8" id="KW-0807">Transducer</keyword>
<feature type="transmembrane region" description="Helical" evidence="10">
    <location>
        <begin position="40"/>
        <end position="61"/>
    </location>
</feature>
<feature type="non-terminal residue" evidence="12">
    <location>
        <position position="244"/>
    </location>
</feature>
<evidence type="ECO:0000256" key="1">
    <source>
        <dbReference type="ARBA" id="ARBA00004141"/>
    </source>
</evidence>
<dbReference type="PANTHER" id="PTHR10519">
    <property type="entry name" value="GABA-B RECEPTOR"/>
    <property type="match status" value="1"/>
</dbReference>
<feature type="transmembrane region" description="Helical" evidence="10">
    <location>
        <begin position="155"/>
        <end position="176"/>
    </location>
</feature>
<evidence type="ECO:0000259" key="11">
    <source>
        <dbReference type="PROSITE" id="PS50259"/>
    </source>
</evidence>
<dbReference type="InterPro" id="IPR002455">
    <property type="entry name" value="GPCR3_GABA-B"/>
</dbReference>